<dbReference type="AlphaFoldDB" id="A0A1I0HPT4"/>
<keyword evidence="10" id="KW-1185">Reference proteome</keyword>
<evidence type="ECO:0000256" key="1">
    <source>
        <dbReference type="ARBA" id="ARBA00004651"/>
    </source>
</evidence>
<dbReference type="Proteomes" id="UP000199180">
    <property type="component" value="Unassembled WGS sequence"/>
</dbReference>
<evidence type="ECO:0000256" key="5">
    <source>
        <dbReference type="ARBA" id="ARBA00022989"/>
    </source>
</evidence>
<evidence type="ECO:0000313" key="10">
    <source>
        <dbReference type="Proteomes" id="UP000199180"/>
    </source>
</evidence>
<proteinExistence type="inferred from homology"/>
<sequence>MELDLKDRVRLVTGIVMTLLIAVIASSLVLNGMNRDFNGSPISIVGVLSDLSLQTEAQKIAAAIFVGVVVLCIVFVGVMIYTTTTTRYGTAHFQGIKEMRRNGFVTPLEEGGLIFGKVARPPKELRGKPLEVVQTPPKEALNAEFISAPIDAFPQCLLIGPTRSGKGVSYLTPNCLLADGSLVVLDVKGEIFRNTSRMRVELGDEVFRFAPYDFEHGSHHYNPLARIAAITHPNRRYAELDKLADNFLVAKGEGSASNFLGGAKQWFIAGCLRAIEMEDPTLTRVHALMFGDGTEVGVSDSDRYNAIAKVSDNPIVRREFSNYGNLDPKIRQSYSQVMSDSGLKQWANPQIQAVTRRDDIRFDDIRSRRQSIYIVVQSDDISPLNAVIRLMFTDLIASIRQTSSDHDSGLGQVFIMLDEFDQLGYMPIVQQSMKQLAGHGARTTVVTQSIPGLKSVGYSDAEVESLLAGCEMKIYISPNDHSTTEEITKALGTRTGFKASYSYTLNDFSNRSVNVSTEELPLFTAAQLRGLPKSKVLLMPEGHQPILADKIVYYADPVFKPIFERQKGPYPYPSRQLQHIDRLEQQVVQTAADNRKMREALAEAKTFEVGPKREVQDPAVVLPRKEAAASYESRMGAIREAAKQEAEKLQNSKVIAKQRAAPVKAQRQSAMKKQDRS</sequence>
<keyword evidence="5 8" id="KW-1133">Transmembrane helix</keyword>
<organism evidence="9 10">
    <name type="scientific">Paracoccus homiensis</name>
    <dbReference type="NCBI Taxonomy" id="364199"/>
    <lineage>
        <taxon>Bacteria</taxon>
        <taxon>Pseudomonadati</taxon>
        <taxon>Pseudomonadota</taxon>
        <taxon>Alphaproteobacteria</taxon>
        <taxon>Rhodobacterales</taxon>
        <taxon>Paracoccaceae</taxon>
        <taxon>Paracoccus</taxon>
    </lineage>
</organism>
<dbReference type="OrthoDB" id="9759295at2"/>
<dbReference type="InterPro" id="IPR027417">
    <property type="entry name" value="P-loop_NTPase"/>
</dbReference>
<comment type="similarity">
    <text evidence="2">Belongs to the VirD4/TraG family.</text>
</comment>
<protein>
    <submittedName>
        <fullName evidence="9">Type IV secretion system protein VirD4</fullName>
    </submittedName>
</protein>
<evidence type="ECO:0000256" key="6">
    <source>
        <dbReference type="ARBA" id="ARBA00023136"/>
    </source>
</evidence>
<keyword evidence="4 8" id="KW-0812">Transmembrane</keyword>
<evidence type="ECO:0000256" key="3">
    <source>
        <dbReference type="ARBA" id="ARBA00022475"/>
    </source>
</evidence>
<dbReference type="STRING" id="364199.SAMN04489858_11260"/>
<evidence type="ECO:0000256" key="7">
    <source>
        <dbReference type="SAM" id="MobiDB-lite"/>
    </source>
</evidence>
<evidence type="ECO:0000256" key="2">
    <source>
        <dbReference type="ARBA" id="ARBA00008806"/>
    </source>
</evidence>
<dbReference type="InterPro" id="IPR003688">
    <property type="entry name" value="TraG/VirD4"/>
</dbReference>
<gene>
    <name evidence="9" type="ORF">SAMN04489858_11260</name>
</gene>
<keyword evidence="3" id="KW-1003">Cell membrane</keyword>
<dbReference type="InterPro" id="IPR051539">
    <property type="entry name" value="T4SS-coupling_protein"/>
</dbReference>
<feature type="region of interest" description="Disordered" evidence="7">
    <location>
        <begin position="649"/>
        <end position="677"/>
    </location>
</feature>
<feature type="transmembrane region" description="Helical" evidence="8">
    <location>
        <begin position="60"/>
        <end position="81"/>
    </location>
</feature>
<keyword evidence="6 8" id="KW-0472">Membrane</keyword>
<evidence type="ECO:0000313" key="9">
    <source>
        <dbReference type="EMBL" id="SET86000.1"/>
    </source>
</evidence>
<dbReference type="PANTHER" id="PTHR37937">
    <property type="entry name" value="CONJUGATIVE TRANSFER: DNA TRANSPORT"/>
    <property type="match status" value="1"/>
</dbReference>
<dbReference type="Pfam" id="PF02534">
    <property type="entry name" value="T4SS-DNA_transf"/>
    <property type="match status" value="1"/>
</dbReference>
<dbReference type="Gene3D" id="3.40.50.300">
    <property type="entry name" value="P-loop containing nucleotide triphosphate hydrolases"/>
    <property type="match status" value="1"/>
</dbReference>
<dbReference type="SUPFAM" id="SSF52540">
    <property type="entry name" value="P-loop containing nucleoside triphosphate hydrolases"/>
    <property type="match status" value="1"/>
</dbReference>
<reference evidence="9 10" key="1">
    <citation type="submission" date="2016-10" db="EMBL/GenBank/DDBJ databases">
        <authorList>
            <person name="de Groot N.N."/>
        </authorList>
    </citation>
    <scope>NUCLEOTIDE SEQUENCE [LARGE SCALE GENOMIC DNA]</scope>
    <source>
        <strain evidence="9 10">DSM 17862</strain>
    </source>
</reference>
<name>A0A1I0HPT4_9RHOB</name>
<dbReference type="RefSeq" id="WP_090736522.1">
    <property type="nucleotide sequence ID" value="NZ_FOHO01000012.1"/>
</dbReference>
<accession>A0A1I0HPT4</accession>
<dbReference type="EMBL" id="FOHO01000012">
    <property type="protein sequence ID" value="SET86000.1"/>
    <property type="molecule type" value="Genomic_DNA"/>
</dbReference>
<evidence type="ECO:0000256" key="8">
    <source>
        <dbReference type="SAM" id="Phobius"/>
    </source>
</evidence>
<dbReference type="CDD" id="cd01127">
    <property type="entry name" value="TrwB_TraG_TraD_VirD4"/>
    <property type="match status" value="1"/>
</dbReference>
<feature type="transmembrane region" description="Helical" evidence="8">
    <location>
        <begin position="12"/>
        <end position="30"/>
    </location>
</feature>
<evidence type="ECO:0000256" key="4">
    <source>
        <dbReference type="ARBA" id="ARBA00022692"/>
    </source>
</evidence>
<dbReference type="GO" id="GO:0005886">
    <property type="term" value="C:plasma membrane"/>
    <property type="evidence" value="ECO:0007669"/>
    <property type="project" value="UniProtKB-SubCell"/>
</dbReference>
<dbReference type="PANTHER" id="PTHR37937:SF1">
    <property type="entry name" value="CONJUGATIVE TRANSFER: DNA TRANSPORT"/>
    <property type="match status" value="1"/>
</dbReference>
<comment type="subcellular location">
    <subcellularLocation>
        <location evidence="1">Cell membrane</location>
        <topology evidence="1">Multi-pass membrane protein</topology>
    </subcellularLocation>
</comment>